<evidence type="ECO:0000313" key="10">
    <source>
        <dbReference type="EMBL" id="ACB33819.1"/>
    </source>
</evidence>
<keyword evidence="7" id="KW-1133">Transmembrane helix</keyword>
<dbReference type="PANTHER" id="PTHR47870:SF1">
    <property type="entry name" value="CYTOCHROME C-TYPE BIOGENESIS PROTEIN CCMH"/>
    <property type="match status" value="1"/>
</dbReference>
<feature type="region of interest" description="Disordered" evidence="8">
    <location>
        <begin position="145"/>
        <end position="179"/>
    </location>
</feature>
<dbReference type="EMBL" id="CP001013">
    <property type="protein sequence ID" value="ACB33819.1"/>
    <property type="molecule type" value="Genomic_DNA"/>
</dbReference>
<evidence type="ECO:0000256" key="8">
    <source>
        <dbReference type="SAM" id="MobiDB-lite"/>
    </source>
</evidence>
<feature type="transmembrane region" description="Helical" evidence="7">
    <location>
        <begin position="109"/>
        <end position="130"/>
    </location>
</feature>
<dbReference type="Gene3D" id="1.10.8.640">
    <property type="entry name" value="Cytochrome C biogenesis protein"/>
    <property type="match status" value="1"/>
</dbReference>
<keyword evidence="11" id="KW-1185">Reference proteome</keyword>
<feature type="compositionally biased region" description="Low complexity" evidence="8">
    <location>
        <begin position="146"/>
        <end position="168"/>
    </location>
</feature>
<dbReference type="Proteomes" id="UP000001693">
    <property type="component" value="Chromosome"/>
</dbReference>
<protein>
    <recommendedName>
        <fullName evidence="7">Cytochrome c-type biogenesis protein</fullName>
    </recommendedName>
</protein>
<comment type="function">
    <text evidence="7">Possible subunit of a heme lyase.</text>
</comment>
<dbReference type="InterPro" id="IPR005616">
    <property type="entry name" value="CcmH/CycL/Ccl2/NrfF_N"/>
</dbReference>
<dbReference type="KEGG" id="lch:Lcho_1551"/>
<dbReference type="GO" id="GO:0005886">
    <property type="term" value="C:plasma membrane"/>
    <property type="evidence" value="ECO:0007669"/>
    <property type="project" value="TreeGrafter"/>
</dbReference>
<gene>
    <name evidence="10" type="ordered locus">Lcho_1551</name>
</gene>
<keyword evidence="4 7" id="KW-0732">Signal</keyword>
<dbReference type="Pfam" id="PF03918">
    <property type="entry name" value="CcmH"/>
    <property type="match status" value="1"/>
</dbReference>
<keyword evidence="2 7" id="KW-0349">Heme</keyword>
<organism evidence="10 11">
    <name type="scientific">Leptothrix cholodnii (strain ATCC 51168 / LMG 8142 / SP-6)</name>
    <name type="common">Leptothrix discophora (strain SP-6)</name>
    <dbReference type="NCBI Taxonomy" id="395495"/>
    <lineage>
        <taxon>Bacteria</taxon>
        <taxon>Pseudomonadati</taxon>
        <taxon>Pseudomonadota</taxon>
        <taxon>Betaproteobacteria</taxon>
        <taxon>Burkholderiales</taxon>
        <taxon>Sphaerotilaceae</taxon>
        <taxon>Leptothrix</taxon>
    </lineage>
</organism>
<evidence type="ECO:0000313" key="11">
    <source>
        <dbReference type="Proteomes" id="UP000001693"/>
    </source>
</evidence>
<evidence type="ECO:0000259" key="9">
    <source>
        <dbReference type="Pfam" id="PF03918"/>
    </source>
</evidence>
<accession>B1XWF1</accession>
<dbReference type="FunFam" id="1.10.8.640:FF:000001">
    <property type="entry name" value="Cytochrome c-type biogenesis protein"/>
    <property type="match status" value="1"/>
</dbReference>
<evidence type="ECO:0000256" key="5">
    <source>
        <dbReference type="ARBA" id="ARBA00022748"/>
    </source>
</evidence>
<feature type="signal peptide" evidence="7">
    <location>
        <begin position="1"/>
        <end position="25"/>
    </location>
</feature>
<name>B1XWF1_LEPCP</name>
<dbReference type="CDD" id="cd16378">
    <property type="entry name" value="CcmH_N"/>
    <property type="match status" value="1"/>
</dbReference>
<keyword evidence="3 7" id="KW-0479">Metal-binding</keyword>
<keyword evidence="7" id="KW-0812">Transmembrane</keyword>
<dbReference type="AlphaFoldDB" id="B1XWF1"/>
<dbReference type="InterPro" id="IPR051263">
    <property type="entry name" value="C-type_cytochrome_biogenesis"/>
</dbReference>
<keyword evidence="7" id="KW-0472">Membrane</keyword>
<evidence type="ECO:0000256" key="3">
    <source>
        <dbReference type="ARBA" id="ARBA00022723"/>
    </source>
</evidence>
<dbReference type="STRING" id="395495.Lcho_1551"/>
<evidence type="ECO:0000256" key="4">
    <source>
        <dbReference type="ARBA" id="ARBA00022729"/>
    </source>
</evidence>
<dbReference type="GO" id="GO:0046872">
    <property type="term" value="F:metal ion binding"/>
    <property type="evidence" value="ECO:0007669"/>
    <property type="project" value="UniProtKB-KW"/>
</dbReference>
<feature type="domain" description="CcmH/CycL/Ccl2/NrfF N-terminal" evidence="9">
    <location>
        <begin position="19"/>
        <end position="145"/>
    </location>
</feature>
<dbReference type="HOGENOM" id="CLU_107187_2_0_4"/>
<dbReference type="OrthoDB" id="9804975at2"/>
<evidence type="ECO:0000256" key="7">
    <source>
        <dbReference type="RuleBase" id="RU364112"/>
    </source>
</evidence>
<keyword evidence="6 7" id="KW-0408">Iron</keyword>
<reference evidence="10 11" key="1">
    <citation type="submission" date="2008-03" db="EMBL/GenBank/DDBJ databases">
        <title>Complete sequence of Leptothrix cholodnii SP-6.</title>
        <authorList>
            <consortium name="US DOE Joint Genome Institute"/>
            <person name="Copeland A."/>
            <person name="Lucas S."/>
            <person name="Lapidus A."/>
            <person name="Glavina del Rio T."/>
            <person name="Dalin E."/>
            <person name="Tice H."/>
            <person name="Bruce D."/>
            <person name="Goodwin L."/>
            <person name="Pitluck S."/>
            <person name="Chertkov O."/>
            <person name="Brettin T."/>
            <person name="Detter J.C."/>
            <person name="Han C."/>
            <person name="Kuske C.R."/>
            <person name="Schmutz J."/>
            <person name="Larimer F."/>
            <person name="Land M."/>
            <person name="Hauser L."/>
            <person name="Kyrpides N."/>
            <person name="Lykidis A."/>
            <person name="Emerson D."/>
            <person name="Richardson P."/>
        </authorList>
    </citation>
    <scope>NUCLEOTIDE SEQUENCE [LARGE SCALE GENOMIC DNA]</scope>
    <source>
        <strain evidence="11">ATCC 51168 / LMG 8142 / SP-6</strain>
    </source>
</reference>
<evidence type="ECO:0000256" key="6">
    <source>
        <dbReference type="ARBA" id="ARBA00023004"/>
    </source>
</evidence>
<dbReference type="GO" id="GO:0017004">
    <property type="term" value="P:cytochrome complex assembly"/>
    <property type="evidence" value="ECO:0007669"/>
    <property type="project" value="UniProtKB-KW"/>
</dbReference>
<sequence length="179" mass="18435" precursor="true">MHKRFLTIAALAAALGGPMAGSALAADALPAAANPELEARMVRITAELRCLVCQNQTVADSNSELANDLRQQVREMLDRGATDAEIIAFMTARYGDFVLYRPPVKGTTALLWAGPALLLLGGAATLVLVLRRRARLPAEAFDVDETASGAAADDAPGAAPAASTGAAGLPAQPRSTAQS</sequence>
<dbReference type="eggNOG" id="COG3088">
    <property type="taxonomic scope" value="Bacteria"/>
</dbReference>
<comment type="similarity">
    <text evidence="1 7">Belongs to the CcmH/CycL/Ccl2/NrfF family.</text>
</comment>
<dbReference type="RefSeq" id="WP_012346581.1">
    <property type="nucleotide sequence ID" value="NC_010524.1"/>
</dbReference>
<proteinExistence type="inferred from homology"/>
<evidence type="ECO:0000256" key="2">
    <source>
        <dbReference type="ARBA" id="ARBA00022617"/>
    </source>
</evidence>
<dbReference type="InterPro" id="IPR038297">
    <property type="entry name" value="CcmH/CycL/NrfF/Ccl2_sf"/>
</dbReference>
<evidence type="ECO:0000256" key="1">
    <source>
        <dbReference type="ARBA" id="ARBA00010342"/>
    </source>
</evidence>
<feature type="chain" id="PRO_5011020721" description="Cytochrome c-type biogenesis protein" evidence="7">
    <location>
        <begin position="26"/>
        <end position="179"/>
    </location>
</feature>
<keyword evidence="5" id="KW-0201">Cytochrome c-type biogenesis</keyword>
<dbReference type="PANTHER" id="PTHR47870">
    <property type="entry name" value="CYTOCHROME C-TYPE BIOGENESIS PROTEIN CCMH"/>
    <property type="match status" value="1"/>
</dbReference>